<proteinExistence type="predicted"/>
<evidence type="ECO:0000313" key="2">
    <source>
        <dbReference type="Proteomes" id="UP000198931"/>
    </source>
</evidence>
<reference evidence="1 2" key="1">
    <citation type="submission" date="2016-10" db="EMBL/GenBank/DDBJ databases">
        <authorList>
            <person name="de Groot N.N."/>
        </authorList>
    </citation>
    <scope>NUCLEOTIDE SEQUENCE [LARGE SCALE GENOMIC DNA]</scope>
    <source>
        <strain evidence="1 2">DSM 26000</strain>
    </source>
</reference>
<dbReference type="OrthoDB" id="1258615at2"/>
<name>A0A1I3IPY9_9FLAO</name>
<dbReference type="AlphaFoldDB" id="A0A1I3IPY9"/>
<dbReference type="EMBL" id="FOQT01000005">
    <property type="protein sequence ID" value="SFI50031.1"/>
    <property type="molecule type" value="Genomic_DNA"/>
</dbReference>
<organism evidence="1 2">
    <name type="scientific">Halpernia frigidisoli</name>
    <dbReference type="NCBI Taxonomy" id="1125876"/>
    <lineage>
        <taxon>Bacteria</taxon>
        <taxon>Pseudomonadati</taxon>
        <taxon>Bacteroidota</taxon>
        <taxon>Flavobacteriia</taxon>
        <taxon>Flavobacteriales</taxon>
        <taxon>Weeksellaceae</taxon>
        <taxon>Chryseobacterium group</taxon>
        <taxon>Halpernia</taxon>
    </lineage>
</organism>
<dbReference type="PROSITE" id="PS51257">
    <property type="entry name" value="PROKAR_LIPOPROTEIN"/>
    <property type="match status" value="1"/>
</dbReference>
<protein>
    <recommendedName>
        <fullName evidence="3">Lipoprotein</fullName>
    </recommendedName>
</protein>
<keyword evidence="2" id="KW-1185">Reference proteome</keyword>
<dbReference type="RefSeq" id="WP_090082008.1">
    <property type="nucleotide sequence ID" value="NZ_FOQT01000005.1"/>
</dbReference>
<evidence type="ECO:0000313" key="1">
    <source>
        <dbReference type="EMBL" id="SFI50031.1"/>
    </source>
</evidence>
<sequence length="316" mass="36594">MKNLIIISTYFFFLSGCKKEQIVSAQNTISTKKKPDTVKIEDKNIVIFINPTLPYIDSLKNSYKNKDDFYTVADDANFYTAEAGDYIIKKGVDTININNRKILKIGTKVINISKYKPWTLLLYKKGESQVKNIFSLDIENEFSNYYVKNKENSDGDLESVLINNKFNPSNILFKNEFDFNTDGLKDYILILNKEDNLKTIILIERTKNNYSLSFANDNAIPCEECGNGAESFYDYKVEKDNIFFSSSYKSNENIYKIDFKFKNNKDNAFILDKVIIYKSEIGESSENKIVLDKSTFGLKTLKDFNYSNFISKYILK</sequence>
<gene>
    <name evidence="1" type="ORF">SAMN05443292_2730</name>
</gene>
<dbReference type="STRING" id="1125876.SAMN05443292_2730"/>
<dbReference type="Proteomes" id="UP000198931">
    <property type="component" value="Unassembled WGS sequence"/>
</dbReference>
<accession>A0A1I3IPY9</accession>
<evidence type="ECO:0008006" key="3">
    <source>
        <dbReference type="Google" id="ProtNLM"/>
    </source>
</evidence>